<dbReference type="Proteomes" id="UP000014254">
    <property type="component" value="Unassembled WGS sequence"/>
</dbReference>
<sequence>MESKNGREVINEFWEMHANTLQSLLLQNETSQATVLSLMMKNASSSSAADNSVTTASSSAPSKRNSQSQRETRRQKRLIEQLNTVAESDNVFVSEQTASVGTVTKREAIEIHEKLLSKEALTARQRKIMTNSLSSILDLADNSLASQRSLFNELQWSELQLLFDDRLKVDPVVLSEKVKDIIMIVSGTLGLSGDYECCISLVKKEIKRSRCDTTIAALAILKAILKRTIENCFLNTFAPPNNTFYRYIQQTCVSALCRRCYNIFAGSPMREDEGVRGFIIDAYRHHSWRWPAQPPGYDQVEALNQAEVAHN</sequence>
<reference evidence="3" key="1">
    <citation type="submission" date="2013-05" db="EMBL/GenBank/DDBJ databases">
        <title>The Genome sequence of Mucor circinelloides f. circinelloides 1006PhL.</title>
        <authorList>
            <consortium name="The Broad Institute Genomics Platform"/>
            <person name="Cuomo C."/>
            <person name="Earl A."/>
            <person name="Findley K."/>
            <person name="Lee S.C."/>
            <person name="Walker B."/>
            <person name="Young S."/>
            <person name="Zeng Q."/>
            <person name="Gargeya S."/>
            <person name="Fitzgerald M."/>
            <person name="Haas B."/>
            <person name="Abouelleil A."/>
            <person name="Allen A.W."/>
            <person name="Alvarado L."/>
            <person name="Arachchi H.M."/>
            <person name="Berlin A.M."/>
            <person name="Chapman S.B."/>
            <person name="Gainer-Dewar J."/>
            <person name="Goldberg J."/>
            <person name="Griggs A."/>
            <person name="Gujja S."/>
            <person name="Hansen M."/>
            <person name="Howarth C."/>
            <person name="Imamovic A."/>
            <person name="Ireland A."/>
            <person name="Larimer J."/>
            <person name="McCowan C."/>
            <person name="Murphy C."/>
            <person name="Pearson M."/>
            <person name="Poon T.W."/>
            <person name="Priest M."/>
            <person name="Roberts A."/>
            <person name="Saif S."/>
            <person name="Shea T."/>
            <person name="Sisk P."/>
            <person name="Sykes S."/>
            <person name="Wortman J."/>
            <person name="Nusbaum C."/>
            <person name="Birren B."/>
        </authorList>
    </citation>
    <scope>NUCLEOTIDE SEQUENCE [LARGE SCALE GENOMIC DNA]</scope>
    <source>
        <strain evidence="3">1006PhL</strain>
    </source>
</reference>
<accession>S2JH42</accession>
<dbReference type="VEuPathDB" id="FungiDB:HMPREF1544_05351"/>
<dbReference type="EMBL" id="KE123961">
    <property type="protein sequence ID" value="EPB87822.1"/>
    <property type="molecule type" value="Genomic_DNA"/>
</dbReference>
<organism evidence="2 3">
    <name type="scientific">Mucor circinelloides f. circinelloides (strain 1006PhL)</name>
    <name type="common">Mucormycosis agent</name>
    <name type="synonym">Calyptromyces circinelloides</name>
    <dbReference type="NCBI Taxonomy" id="1220926"/>
    <lineage>
        <taxon>Eukaryota</taxon>
        <taxon>Fungi</taxon>
        <taxon>Fungi incertae sedis</taxon>
        <taxon>Mucoromycota</taxon>
        <taxon>Mucoromycotina</taxon>
        <taxon>Mucoromycetes</taxon>
        <taxon>Mucorales</taxon>
        <taxon>Mucorineae</taxon>
        <taxon>Mucoraceae</taxon>
        <taxon>Mucor</taxon>
    </lineage>
</organism>
<dbReference type="AlphaFoldDB" id="S2JH42"/>
<feature type="region of interest" description="Disordered" evidence="1">
    <location>
        <begin position="45"/>
        <end position="75"/>
    </location>
</feature>
<protein>
    <submittedName>
        <fullName evidence="2">Uncharacterized protein</fullName>
    </submittedName>
</protein>
<proteinExistence type="predicted"/>
<dbReference type="InParanoid" id="S2JH42"/>
<evidence type="ECO:0000313" key="3">
    <source>
        <dbReference type="Proteomes" id="UP000014254"/>
    </source>
</evidence>
<feature type="compositionally biased region" description="Low complexity" evidence="1">
    <location>
        <begin position="45"/>
        <end position="60"/>
    </location>
</feature>
<name>S2JH42_MUCC1</name>
<keyword evidence="3" id="KW-1185">Reference proteome</keyword>
<dbReference type="OrthoDB" id="2290419at2759"/>
<evidence type="ECO:0000313" key="2">
    <source>
        <dbReference type="EMBL" id="EPB87822.1"/>
    </source>
</evidence>
<gene>
    <name evidence="2" type="ORF">HMPREF1544_05351</name>
</gene>
<evidence type="ECO:0000256" key="1">
    <source>
        <dbReference type="SAM" id="MobiDB-lite"/>
    </source>
</evidence>